<dbReference type="Gene3D" id="2.120.10.30">
    <property type="entry name" value="TolB, C-terminal domain"/>
    <property type="match status" value="1"/>
</dbReference>
<dbReference type="EMBL" id="CP042997">
    <property type="protein sequence ID" value="QEH36137.1"/>
    <property type="molecule type" value="Genomic_DNA"/>
</dbReference>
<reference evidence="2 3" key="1">
    <citation type="submission" date="2019-08" db="EMBL/GenBank/DDBJ databases">
        <title>Deep-cultivation of Planctomycetes and their phenomic and genomic characterization uncovers novel biology.</title>
        <authorList>
            <person name="Wiegand S."/>
            <person name="Jogler M."/>
            <person name="Boedeker C."/>
            <person name="Pinto D."/>
            <person name="Vollmers J."/>
            <person name="Rivas-Marin E."/>
            <person name="Kohn T."/>
            <person name="Peeters S.H."/>
            <person name="Heuer A."/>
            <person name="Rast P."/>
            <person name="Oberbeckmann S."/>
            <person name="Bunk B."/>
            <person name="Jeske O."/>
            <person name="Meyerdierks A."/>
            <person name="Storesund J.E."/>
            <person name="Kallscheuer N."/>
            <person name="Luecker S."/>
            <person name="Lage O.M."/>
            <person name="Pohl T."/>
            <person name="Merkel B.J."/>
            <person name="Hornburger P."/>
            <person name="Mueller R.-W."/>
            <person name="Bruemmer F."/>
            <person name="Labrenz M."/>
            <person name="Spormann A.M."/>
            <person name="Op den Camp H."/>
            <person name="Overmann J."/>
            <person name="Amann R."/>
            <person name="Jetten M.S.M."/>
            <person name="Mascher T."/>
            <person name="Medema M.H."/>
            <person name="Devos D.P."/>
            <person name="Kaster A.-K."/>
            <person name="Ovreas L."/>
            <person name="Rohde M."/>
            <person name="Galperin M.Y."/>
            <person name="Jogler C."/>
        </authorList>
    </citation>
    <scope>NUCLEOTIDE SEQUENCE [LARGE SCALE GENOMIC DNA]</scope>
    <source>
        <strain evidence="2 3">OJF2</strain>
    </source>
</reference>
<evidence type="ECO:0000313" key="3">
    <source>
        <dbReference type="Proteomes" id="UP000324233"/>
    </source>
</evidence>
<evidence type="ECO:0000256" key="1">
    <source>
        <dbReference type="SAM" id="MobiDB-lite"/>
    </source>
</evidence>
<protein>
    <recommendedName>
        <fullName evidence="4">NHL repeat protein</fullName>
    </recommendedName>
</protein>
<accession>A0A5B9W707</accession>
<gene>
    <name evidence="2" type="ORF">OJF2_46970</name>
</gene>
<dbReference type="RefSeq" id="WP_148595852.1">
    <property type="nucleotide sequence ID" value="NZ_CP042997.1"/>
</dbReference>
<proteinExistence type="predicted"/>
<name>A0A5B9W707_9BACT</name>
<evidence type="ECO:0000313" key="2">
    <source>
        <dbReference type="EMBL" id="QEH36137.1"/>
    </source>
</evidence>
<feature type="region of interest" description="Disordered" evidence="1">
    <location>
        <begin position="542"/>
        <end position="561"/>
    </location>
</feature>
<evidence type="ECO:0008006" key="4">
    <source>
        <dbReference type="Google" id="ProtNLM"/>
    </source>
</evidence>
<sequence length="651" mass="70062">MGTTGTMGLLLAAALLAAGADRRDEVKPPPGGYRTSWVGNSFPGDGGPNGLGYWVQNGADEVEVTPDGTVLAGTDWDEAGRCVGLYRDGKVNRVLLKQEGPGVKETAWGWNTGNGALAVDGPDIYVANKGKRLLHFTWKPGDIDSASFADERGLPAEAVGLSARGGRIAIAYAGRLEVRDARNATLIREATVPGLKDVALAPDGTPWILAGDAVGKLGPAGPVGPCEGVGRPSAIAFGADGRLIVCDDGPDQQVKSFDVSGDRPRLVATFGEKGGLRAGTPGESRPAKLYSPRGAGTDSDGNLYLALGFNGAPVGTLVLRSFDPKGALRWELANHAFVDTYGFDPESDGRVVYSRTAIFEVEADATAWPPWRQRATTVDHVTFPADVRASTAMSVQIRHLRGRRLLYGIGQYGGGFQLFTFDGPDAHLARPAGKVTAEGETWAWQVAANGDVWHGDAPNRTIRRHAFLGWDADGRPRFETAKPESWPWPEDFELVRRVHYEAAADTLYLSGYLKGESIDSWGVAGKTLRRIDGWAKGPRKDRWTTKLPVNPEGEGPGKPLSPSSLAFAGDYVFAGMVKPDEGKQHVHILRTDDARYVGSFVPGPEVGGNAGWLDMPYSMDAIRRRDGEYLVLVEEDWRGKNLLYRWKPPVP</sequence>
<keyword evidence="3" id="KW-1185">Reference proteome</keyword>
<dbReference type="SUPFAM" id="SSF63829">
    <property type="entry name" value="Calcium-dependent phosphotriesterase"/>
    <property type="match status" value="1"/>
</dbReference>
<dbReference type="AlphaFoldDB" id="A0A5B9W707"/>
<dbReference type="InterPro" id="IPR011042">
    <property type="entry name" value="6-blade_b-propeller_TolB-like"/>
</dbReference>
<organism evidence="2 3">
    <name type="scientific">Aquisphaera giovannonii</name>
    <dbReference type="NCBI Taxonomy" id="406548"/>
    <lineage>
        <taxon>Bacteria</taxon>
        <taxon>Pseudomonadati</taxon>
        <taxon>Planctomycetota</taxon>
        <taxon>Planctomycetia</taxon>
        <taxon>Isosphaerales</taxon>
        <taxon>Isosphaeraceae</taxon>
        <taxon>Aquisphaera</taxon>
    </lineage>
</organism>
<dbReference type="Proteomes" id="UP000324233">
    <property type="component" value="Chromosome"/>
</dbReference>
<dbReference type="KEGG" id="agv:OJF2_46970"/>
<dbReference type="OrthoDB" id="1099431at2"/>
<feature type="region of interest" description="Disordered" evidence="1">
    <location>
        <begin position="272"/>
        <end position="294"/>
    </location>
</feature>